<protein>
    <submittedName>
        <fullName evidence="1">Uncharacterized protein</fullName>
    </submittedName>
</protein>
<accession>A0ACC2AQE5</accession>
<gene>
    <name evidence="1" type="ORF">O6H91_20G054600</name>
</gene>
<evidence type="ECO:0000313" key="1">
    <source>
        <dbReference type="EMBL" id="KAJ7519758.1"/>
    </source>
</evidence>
<proteinExistence type="predicted"/>
<reference evidence="2" key="1">
    <citation type="journal article" date="2024" name="Proc. Natl. Acad. Sci. U.S.A.">
        <title>Extraordinary preservation of gene collinearity over three hundred million years revealed in homosporous lycophytes.</title>
        <authorList>
            <person name="Li C."/>
            <person name="Wickell D."/>
            <person name="Kuo L.Y."/>
            <person name="Chen X."/>
            <person name="Nie B."/>
            <person name="Liao X."/>
            <person name="Peng D."/>
            <person name="Ji J."/>
            <person name="Jenkins J."/>
            <person name="Williams M."/>
            <person name="Shu S."/>
            <person name="Plott C."/>
            <person name="Barry K."/>
            <person name="Rajasekar S."/>
            <person name="Grimwood J."/>
            <person name="Han X."/>
            <person name="Sun S."/>
            <person name="Hou Z."/>
            <person name="He W."/>
            <person name="Dai G."/>
            <person name="Sun C."/>
            <person name="Schmutz J."/>
            <person name="Leebens-Mack J.H."/>
            <person name="Li F.W."/>
            <person name="Wang L."/>
        </authorList>
    </citation>
    <scope>NUCLEOTIDE SEQUENCE [LARGE SCALE GENOMIC DNA]</scope>
    <source>
        <strain evidence="2">cv. PW_Plant_1</strain>
    </source>
</reference>
<organism evidence="1 2">
    <name type="scientific">Diphasiastrum complanatum</name>
    <name type="common">Issler's clubmoss</name>
    <name type="synonym">Lycopodium complanatum</name>
    <dbReference type="NCBI Taxonomy" id="34168"/>
    <lineage>
        <taxon>Eukaryota</taxon>
        <taxon>Viridiplantae</taxon>
        <taxon>Streptophyta</taxon>
        <taxon>Embryophyta</taxon>
        <taxon>Tracheophyta</taxon>
        <taxon>Lycopodiopsida</taxon>
        <taxon>Lycopodiales</taxon>
        <taxon>Lycopodiaceae</taxon>
        <taxon>Lycopodioideae</taxon>
        <taxon>Diphasiastrum</taxon>
    </lineage>
</organism>
<name>A0ACC2AQE5_DIPCM</name>
<keyword evidence="2" id="KW-1185">Reference proteome</keyword>
<evidence type="ECO:0000313" key="2">
    <source>
        <dbReference type="Proteomes" id="UP001162992"/>
    </source>
</evidence>
<dbReference type="Proteomes" id="UP001162992">
    <property type="component" value="Chromosome 20"/>
</dbReference>
<comment type="caution">
    <text evidence="1">The sequence shown here is derived from an EMBL/GenBank/DDBJ whole genome shotgun (WGS) entry which is preliminary data.</text>
</comment>
<dbReference type="EMBL" id="CM055111">
    <property type="protein sequence ID" value="KAJ7519758.1"/>
    <property type="molecule type" value="Genomic_DNA"/>
</dbReference>
<sequence>MESSFISTLVLLCILLVSHGASALPANKTALKQVVIINKKGPYLGVVVPNPFELGPLMVPGVFKPSVHIPFVDLGGRRFHIGRVADRKVIVVMTGLSMLNAGITTQQLLDFFAITGIVHYGIAGSTNSSLHVGDVTIPKFWSHTGLWNWQRFGQGPNDPLSLEVNGDFTRKLGFLHFGDNNVPEGSATNLLNNVWYQPEEIFPVTGTPEVRQHAFLVQVDPHFYGLSHQLKCDALQDLPLQSCINSTSCLSSKPKIVFDLHGASANVFLDNAAYRSFLSTKFSISLVDMESAAVALVSLQNEVPFIAIRSMSDLAGGSVHSNEAIVFGGLAAQNAVDVVVKFIKLLPK</sequence>